<evidence type="ECO:0000256" key="1">
    <source>
        <dbReference type="SAM" id="Phobius"/>
    </source>
</evidence>
<dbReference type="EMBL" id="FNES01000021">
    <property type="protein sequence ID" value="SDK62043.1"/>
    <property type="molecule type" value="Genomic_DNA"/>
</dbReference>
<proteinExistence type="predicted"/>
<evidence type="ECO:0000313" key="3">
    <source>
        <dbReference type="EMBL" id="SDK62043.1"/>
    </source>
</evidence>
<keyword evidence="4" id="KW-1185">Reference proteome</keyword>
<feature type="domain" description="Potassium channel" evidence="2">
    <location>
        <begin position="87"/>
        <end position="139"/>
    </location>
</feature>
<dbReference type="STRING" id="376427.SAMN04487954_12126"/>
<dbReference type="Pfam" id="PF07885">
    <property type="entry name" value="Ion_trans_2"/>
    <property type="match status" value="1"/>
</dbReference>
<dbReference type="AlphaFoldDB" id="A0A1G9DDV5"/>
<dbReference type="InterPro" id="IPR013099">
    <property type="entry name" value="K_chnl_dom"/>
</dbReference>
<keyword evidence="1" id="KW-1133">Transmembrane helix</keyword>
<organism evidence="3 4">
    <name type="scientific">Billgrantia gudaonensis</name>
    <dbReference type="NCBI Taxonomy" id="376427"/>
    <lineage>
        <taxon>Bacteria</taxon>
        <taxon>Pseudomonadati</taxon>
        <taxon>Pseudomonadota</taxon>
        <taxon>Gammaproteobacteria</taxon>
        <taxon>Oceanospirillales</taxon>
        <taxon>Halomonadaceae</taxon>
        <taxon>Billgrantia</taxon>
    </lineage>
</organism>
<reference evidence="3 4" key="1">
    <citation type="submission" date="2016-10" db="EMBL/GenBank/DDBJ databases">
        <authorList>
            <person name="de Groot N.N."/>
        </authorList>
    </citation>
    <scope>NUCLEOTIDE SEQUENCE [LARGE SCALE GENOMIC DNA]</scope>
    <source>
        <strain evidence="3 4">CGMCC 1.6133</strain>
    </source>
</reference>
<evidence type="ECO:0000259" key="2">
    <source>
        <dbReference type="Pfam" id="PF07885"/>
    </source>
</evidence>
<feature type="transmembrane region" description="Helical" evidence="1">
    <location>
        <begin position="50"/>
        <end position="76"/>
    </location>
</feature>
<protein>
    <submittedName>
        <fullName evidence="3">Ion channel</fullName>
    </submittedName>
</protein>
<feature type="transmembrane region" description="Helical" evidence="1">
    <location>
        <begin position="119"/>
        <end position="141"/>
    </location>
</feature>
<gene>
    <name evidence="3" type="ORF">SAMN04487954_12126</name>
</gene>
<dbReference type="Proteomes" id="UP000198525">
    <property type="component" value="Unassembled WGS sequence"/>
</dbReference>
<dbReference type="RefSeq" id="WP_089688934.1">
    <property type="nucleotide sequence ID" value="NZ_FNES01000021.1"/>
</dbReference>
<accession>A0A1G9DDV5</accession>
<dbReference type="SUPFAM" id="SSF81324">
    <property type="entry name" value="Voltage-gated potassium channels"/>
    <property type="match status" value="1"/>
</dbReference>
<keyword evidence="1" id="KW-0472">Membrane</keyword>
<name>A0A1G9DDV5_9GAMM</name>
<keyword evidence="1" id="KW-0812">Transmembrane</keyword>
<dbReference type="Gene3D" id="1.10.287.70">
    <property type="match status" value="1"/>
</dbReference>
<dbReference type="OrthoDB" id="9813518at2"/>
<feature type="transmembrane region" description="Helical" evidence="1">
    <location>
        <begin position="12"/>
        <end position="29"/>
    </location>
</feature>
<sequence>MIDIPLDAGHLLAVGATFITVVACVLLHYEITTRLWRQKGFGHHSLRRRFLVLIFGLFAAHVVEIWLFALASALLLEHPLAGGFSGISVANFLDHVYMSAITYTTLGYGDLVPQGPIRFLMGTEALTGFMLITWSASLTFLEMQRHWSSE</sequence>
<evidence type="ECO:0000313" key="4">
    <source>
        <dbReference type="Proteomes" id="UP000198525"/>
    </source>
</evidence>